<feature type="transmembrane region" description="Helical" evidence="1">
    <location>
        <begin position="58"/>
        <end position="79"/>
    </location>
</feature>
<gene>
    <name evidence="2" type="ORF">TrLO_g6479</name>
</gene>
<dbReference type="Proteomes" id="UP001165122">
    <property type="component" value="Unassembled WGS sequence"/>
</dbReference>
<accession>A0A9W7CMC1</accession>
<organism evidence="2 3">
    <name type="scientific">Triparma laevis f. longispina</name>
    <dbReference type="NCBI Taxonomy" id="1714387"/>
    <lineage>
        <taxon>Eukaryota</taxon>
        <taxon>Sar</taxon>
        <taxon>Stramenopiles</taxon>
        <taxon>Ochrophyta</taxon>
        <taxon>Bolidophyceae</taxon>
        <taxon>Parmales</taxon>
        <taxon>Triparmaceae</taxon>
        <taxon>Triparma</taxon>
    </lineage>
</organism>
<reference evidence="3" key="1">
    <citation type="journal article" date="2023" name="Commun. Biol.">
        <title>Genome analysis of Parmales, the sister group of diatoms, reveals the evolutionary specialization of diatoms from phago-mixotrophs to photoautotrophs.</title>
        <authorList>
            <person name="Ban H."/>
            <person name="Sato S."/>
            <person name="Yoshikawa S."/>
            <person name="Yamada K."/>
            <person name="Nakamura Y."/>
            <person name="Ichinomiya M."/>
            <person name="Sato N."/>
            <person name="Blanc-Mathieu R."/>
            <person name="Endo H."/>
            <person name="Kuwata A."/>
            <person name="Ogata H."/>
        </authorList>
    </citation>
    <scope>NUCLEOTIDE SEQUENCE [LARGE SCALE GENOMIC DNA]</scope>
    <source>
        <strain evidence="3">NIES 3700</strain>
    </source>
</reference>
<proteinExistence type="predicted"/>
<keyword evidence="3" id="KW-1185">Reference proteome</keyword>
<dbReference type="AlphaFoldDB" id="A0A9W7CMC1"/>
<keyword evidence="1" id="KW-0472">Membrane</keyword>
<name>A0A9W7CMC1_9STRA</name>
<evidence type="ECO:0000313" key="2">
    <source>
        <dbReference type="EMBL" id="GMI08310.1"/>
    </source>
</evidence>
<keyword evidence="1" id="KW-1133">Transmembrane helix</keyword>
<protein>
    <submittedName>
        <fullName evidence="2">Uncharacterized protein</fullName>
    </submittedName>
</protein>
<dbReference type="EMBL" id="BRXW01000122">
    <property type="protein sequence ID" value="GMI08310.1"/>
    <property type="molecule type" value="Genomic_DNA"/>
</dbReference>
<comment type="caution">
    <text evidence="2">The sequence shown here is derived from an EMBL/GenBank/DDBJ whole genome shotgun (WGS) entry which is preliminary data.</text>
</comment>
<dbReference type="OrthoDB" id="10390770at2759"/>
<feature type="transmembrane region" description="Helical" evidence="1">
    <location>
        <begin position="33"/>
        <end position="52"/>
    </location>
</feature>
<sequence>MTKALPKEIQHEAGFTVKELAQCSFSLGRKIQLVMILVAILCGLILFIHMPLRTVKVLSIAFQGAGLLGTFCLFTLLVIECRIVIRAYNIYQARKLLAGDGNKQVDRSMLRKPTFSMRQLGGTEGAAFVAEII</sequence>
<keyword evidence="1" id="KW-0812">Transmembrane</keyword>
<evidence type="ECO:0000313" key="3">
    <source>
        <dbReference type="Proteomes" id="UP001165122"/>
    </source>
</evidence>
<evidence type="ECO:0000256" key="1">
    <source>
        <dbReference type="SAM" id="Phobius"/>
    </source>
</evidence>